<comment type="caution">
    <text evidence="1">The sequence shown here is derived from an EMBL/GenBank/DDBJ whole genome shotgun (WGS) entry which is preliminary data.</text>
</comment>
<sequence length="94" mass="11341">MIWKQFENFIHFKLFHIFHLSLERSKNGDENQVTLSEYGKDEINPLIDDPSFCSLKIRNKDIIEDIRIEEKQQHDNNYELLIKDKKSKSFQGDR</sequence>
<reference evidence="1 2" key="1">
    <citation type="journal article" date="2024" name="Ann. Entomol. Soc. Am.">
        <title>Genomic analyses of the southern and eastern yellowjacket wasps (Hymenoptera: Vespidae) reveal evolutionary signatures of social life.</title>
        <authorList>
            <person name="Catto M.A."/>
            <person name="Caine P.B."/>
            <person name="Orr S.E."/>
            <person name="Hunt B.G."/>
            <person name="Goodisman M.A.D."/>
        </authorList>
    </citation>
    <scope>NUCLEOTIDE SEQUENCE [LARGE SCALE GENOMIC DNA]</scope>
    <source>
        <strain evidence="1">232</strain>
        <tissue evidence="1">Head and thorax</tissue>
    </source>
</reference>
<dbReference type="Proteomes" id="UP001607303">
    <property type="component" value="Unassembled WGS sequence"/>
</dbReference>
<organism evidence="1 2">
    <name type="scientific">Vespula maculifrons</name>
    <name type="common">Eastern yellow jacket</name>
    <name type="synonym">Wasp</name>
    <dbReference type="NCBI Taxonomy" id="7453"/>
    <lineage>
        <taxon>Eukaryota</taxon>
        <taxon>Metazoa</taxon>
        <taxon>Ecdysozoa</taxon>
        <taxon>Arthropoda</taxon>
        <taxon>Hexapoda</taxon>
        <taxon>Insecta</taxon>
        <taxon>Pterygota</taxon>
        <taxon>Neoptera</taxon>
        <taxon>Endopterygota</taxon>
        <taxon>Hymenoptera</taxon>
        <taxon>Apocrita</taxon>
        <taxon>Aculeata</taxon>
        <taxon>Vespoidea</taxon>
        <taxon>Vespidae</taxon>
        <taxon>Vespinae</taxon>
        <taxon>Vespula</taxon>
    </lineage>
</organism>
<proteinExistence type="predicted"/>
<gene>
    <name evidence="1" type="ORF">V1477_003230</name>
</gene>
<protein>
    <submittedName>
        <fullName evidence="1">Uncharacterized protein</fullName>
    </submittedName>
</protein>
<evidence type="ECO:0000313" key="1">
    <source>
        <dbReference type="EMBL" id="KAL2748587.1"/>
    </source>
</evidence>
<name>A0ABD2CTY6_VESMC</name>
<dbReference type="AlphaFoldDB" id="A0ABD2CTY6"/>
<dbReference type="EMBL" id="JAYRBN010000031">
    <property type="protein sequence ID" value="KAL2748587.1"/>
    <property type="molecule type" value="Genomic_DNA"/>
</dbReference>
<evidence type="ECO:0000313" key="2">
    <source>
        <dbReference type="Proteomes" id="UP001607303"/>
    </source>
</evidence>
<accession>A0ABD2CTY6</accession>
<keyword evidence="2" id="KW-1185">Reference proteome</keyword>